<evidence type="ECO:0000256" key="2">
    <source>
        <dbReference type="ARBA" id="ARBA00022517"/>
    </source>
</evidence>
<reference evidence="4 6" key="1">
    <citation type="journal article" date="2018" name="Nat. Genet.">
        <title>Extensive intraspecific gene order and gene structural variations between Mo17 and other maize genomes.</title>
        <authorList>
            <person name="Sun S."/>
            <person name="Zhou Y."/>
            <person name="Chen J."/>
            <person name="Shi J."/>
            <person name="Zhao H."/>
            <person name="Zhao H."/>
            <person name="Song W."/>
            <person name="Zhang M."/>
            <person name="Cui Y."/>
            <person name="Dong X."/>
            <person name="Liu H."/>
            <person name="Ma X."/>
            <person name="Jiao Y."/>
            <person name="Wang B."/>
            <person name="Wei X."/>
            <person name="Stein J.C."/>
            <person name="Glaubitz J.C."/>
            <person name="Lu F."/>
            <person name="Yu G."/>
            <person name="Liang C."/>
            <person name="Fengler K."/>
            <person name="Li B."/>
            <person name="Rafalski A."/>
            <person name="Schnable P.S."/>
            <person name="Ware D.H."/>
            <person name="Buckler E.S."/>
            <person name="Lai J."/>
        </authorList>
    </citation>
    <scope>NUCLEOTIDE SEQUENCE [LARGE SCALE GENOMIC DNA]</scope>
    <source>
        <strain evidence="6">cv. Missouri 17</strain>
        <tissue evidence="4">Seedling</tissue>
    </source>
</reference>
<organism evidence="4 6">
    <name type="scientific">Zea mays</name>
    <name type="common">Maize</name>
    <dbReference type="NCBI Taxonomy" id="4577"/>
    <lineage>
        <taxon>Eukaryota</taxon>
        <taxon>Viridiplantae</taxon>
        <taxon>Streptophyta</taxon>
        <taxon>Embryophyta</taxon>
        <taxon>Tracheophyta</taxon>
        <taxon>Spermatophyta</taxon>
        <taxon>Magnoliopsida</taxon>
        <taxon>Liliopsida</taxon>
        <taxon>Poales</taxon>
        <taxon>Poaceae</taxon>
        <taxon>PACMAD clade</taxon>
        <taxon>Panicoideae</taxon>
        <taxon>Andropogonodae</taxon>
        <taxon>Andropogoneae</taxon>
        <taxon>Tripsacinae</taxon>
        <taxon>Zea</taxon>
    </lineage>
</organism>
<evidence type="ECO:0000313" key="5">
    <source>
        <dbReference type="EMBL" id="PWZ06874.1"/>
    </source>
</evidence>
<feature type="region of interest" description="Disordered" evidence="3">
    <location>
        <begin position="1"/>
        <end position="95"/>
    </location>
</feature>
<comment type="subcellular location">
    <subcellularLocation>
        <location evidence="1">Nucleus</location>
        <location evidence="1">Nucleolus</location>
    </subcellularLocation>
</comment>
<sequence length="686" mass="78005">MAAAGHKGTDGCASRSLSVRAGEHAVSIMVRKKCSGQKKRDKPSKKQKVEHDVNCGRWKGRGKRKGEEDKGSERPSKEPKVDHQGEGEEVPKVKREASVGRACNINSRHSNQLESLLALMSVKWRSLEIIDDRDKILKYPGCSCGLYMEWSKEDDQYFLWGSTGEGKIQIKFEFHGGFEPSANLLDVKKPMLAFSESFDLNSCWSEVKKMLRGLFGHVDGEVPSGSYDYMLAFMRTGEMLHLHIFKFHTQPTTDMKSMRLEGVSPTFILKPLEIYCQGDDLTEDLSIEHFIDEDMLMTNMRSGLNLVESNVFYDDSYQYMVPHVMCSTVSHRVMLPFPGKSLQSLGFNTSHQEFFERYHAYRRTHVPGTGHDPNLTTTSPVAAADIIYYDYITVAMKVFARGLIMCVKENHRYGCLSDFDENNIFLKRGRVLIVGVKLLPYSTEQALQNFRAAHAIILSALEDMSIPTDLQCALDLLVSDPIGSYCILENNFAWMIASRRQHMVDELHEDFTELGPDTQVNMTRTLPDMDKWLSKFANNSLLFDVLTDKLPAKAKTSLEVLQQYFEKKAAETQRKAIKNNELHDKLVESNHEDDGLQLFTGRKYFKGLRNSYVHVSETSFKKNKVPLSKEMVDIVVSSEFAATCSSIQVTVPTILKKTDAKRGSFERFKIYFSGVEDIEFEKSDEK</sequence>
<accession>A0A3L6DAI0</accession>
<gene>
    <name evidence="4" type="ORF">Zm00014a_009118</name>
    <name evidence="5" type="ORF">Zm00014a_009120</name>
</gene>
<feature type="compositionally biased region" description="Basic and acidic residues" evidence="3">
    <location>
        <begin position="65"/>
        <end position="95"/>
    </location>
</feature>
<feature type="compositionally biased region" description="Basic residues" evidence="3">
    <location>
        <begin position="30"/>
        <end position="46"/>
    </location>
</feature>
<dbReference type="InterPro" id="IPR026532">
    <property type="entry name" value="BRX1"/>
</dbReference>
<dbReference type="EMBL" id="NCVQ01000010">
    <property type="protein sequence ID" value="PWZ06874.1"/>
    <property type="molecule type" value="Genomic_DNA"/>
</dbReference>
<dbReference type="PANTHER" id="PTHR13634:SF1">
    <property type="entry name" value="OS01G0148400 PROTEIN"/>
    <property type="match status" value="1"/>
</dbReference>
<evidence type="ECO:0000256" key="1">
    <source>
        <dbReference type="ARBA" id="ARBA00004604"/>
    </source>
</evidence>
<proteinExistence type="predicted"/>
<accession>A0A3L6DE43</accession>
<keyword evidence="2" id="KW-0690">Ribosome biogenesis</keyword>
<dbReference type="PANTHER" id="PTHR13634">
    <property type="entry name" value="RIBOSOME BIOGENESIS PROTEIN BRIX"/>
    <property type="match status" value="1"/>
</dbReference>
<comment type="caution">
    <text evidence="4">The sequence shown here is derived from an EMBL/GenBank/DDBJ whole genome shotgun (WGS) entry which is preliminary data.</text>
</comment>
<dbReference type="GO" id="GO:0042254">
    <property type="term" value="P:ribosome biogenesis"/>
    <property type="evidence" value="ECO:0007669"/>
    <property type="project" value="UniProtKB-KW"/>
</dbReference>
<name>A0A3L6DAI0_MAIZE</name>
<evidence type="ECO:0000256" key="3">
    <source>
        <dbReference type="SAM" id="MobiDB-lite"/>
    </source>
</evidence>
<protein>
    <submittedName>
        <fullName evidence="4">Uncharacterized protein</fullName>
    </submittedName>
</protein>
<evidence type="ECO:0000313" key="4">
    <source>
        <dbReference type="EMBL" id="PWZ05569.1"/>
    </source>
</evidence>
<evidence type="ECO:0000313" key="6">
    <source>
        <dbReference type="Proteomes" id="UP000251960"/>
    </source>
</evidence>
<dbReference type="GO" id="GO:0005730">
    <property type="term" value="C:nucleolus"/>
    <property type="evidence" value="ECO:0007669"/>
    <property type="project" value="UniProtKB-SubCell"/>
</dbReference>
<dbReference type="EMBL" id="NCVQ01000010">
    <property type="protein sequence ID" value="PWZ05569.1"/>
    <property type="molecule type" value="Genomic_DNA"/>
</dbReference>
<dbReference type="Proteomes" id="UP000251960">
    <property type="component" value="Chromosome 9"/>
</dbReference>
<dbReference type="AlphaFoldDB" id="A0A3L6DAI0"/>